<dbReference type="AlphaFoldDB" id="A0A9Q1ICN1"/>
<feature type="region of interest" description="Disordered" evidence="1">
    <location>
        <begin position="44"/>
        <end position="66"/>
    </location>
</feature>
<comment type="caution">
    <text evidence="2">The sequence shown here is derived from an EMBL/GenBank/DDBJ whole genome shotgun (WGS) entry which is preliminary data.</text>
</comment>
<organism evidence="2 3">
    <name type="scientific">Synaphobranchus kaupii</name>
    <name type="common">Kaup's arrowtooth eel</name>
    <dbReference type="NCBI Taxonomy" id="118154"/>
    <lineage>
        <taxon>Eukaryota</taxon>
        <taxon>Metazoa</taxon>
        <taxon>Chordata</taxon>
        <taxon>Craniata</taxon>
        <taxon>Vertebrata</taxon>
        <taxon>Euteleostomi</taxon>
        <taxon>Actinopterygii</taxon>
        <taxon>Neopterygii</taxon>
        <taxon>Teleostei</taxon>
        <taxon>Anguilliformes</taxon>
        <taxon>Synaphobranchidae</taxon>
        <taxon>Synaphobranchus</taxon>
    </lineage>
</organism>
<gene>
    <name evidence="2" type="ORF">SKAU_G00381180</name>
</gene>
<dbReference type="Proteomes" id="UP001152622">
    <property type="component" value="Chromosome 19"/>
</dbReference>
<dbReference type="EMBL" id="JAINUF010000019">
    <property type="protein sequence ID" value="KAJ8336898.1"/>
    <property type="molecule type" value="Genomic_DNA"/>
</dbReference>
<evidence type="ECO:0000313" key="2">
    <source>
        <dbReference type="EMBL" id="KAJ8336898.1"/>
    </source>
</evidence>
<evidence type="ECO:0000256" key="1">
    <source>
        <dbReference type="SAM" id="MobiDB-lite"/>
    </source>
</evidence>
<keyword evidence="3" id="KW-1185">Reference proteome</keyword>
<accession>A0A9Q1ICN1</accession>
<sequence>MKDWDLSDLCSTYSQIIATNGVSDWFAVMSDRISWDLAFSLGGEPSHTKNQSLPARLCQEVRSGAE</sequence>
<evidence type="ECO:0000313" key="3">
    <source>
        <dbReference type="Proteomes" id="UP001152622"/>
    </source>
</evidence>
<name>A0A9Q1ICN1_SYNKA</name>
<protein>
    <submittedName>
        <fullName evidence="2">Uncharacterized protein</fullName>
    </submittedName>
</protein>
<proteinExistence type="predicted"/>
<reference evidence="2" key="1">
    <citation type="journal article" date="2023" name="Science">
        <title>Genome structures resolve the early diversification of teleost fishes.</title>
        <authorList>
            <person name="Parey E."/>
            <person name="Louis A."/>
            <person name="Montfort J."/>
            <person name="Bouchez O."/>
            <person name="Roques C."/>
            <person name="Iampietro C."/>
            <person name="Lluch J."/>
            <person name="Castinel A."/>
            <person name="Donnadieu C."/>
            <person name="Desvignes T."/>
            <person name="Floi Bucao C."/>
            <person name="Jouanno E."/>
            <person name="Wen M."/>
            <person name="Mejri S."/>
            <person name="Dirks R."/>
            <person name="Jansen H."/>
            <person name="Henkel C."/>
            <person name="Chen W.J."/>
            <person name="Zahm M."/>
            <person name="Cabau C."/>
            <person name="Klopp C."/>
            <person name="Thompson A.W."/>
            <person name="Robinson-Rechavi M."/>
            <person name="Braasch I."/>
            <person name="Lecointre G."/>
            <person name="Bobe J."/>
            <person name="Postlethwait J.H."/>
            <person name="Berthelot C."/>
            <person name="Roest Crollius H."/>
            <person name="Guiguen Y."/>
        </authorList>
    </citation>
    <scope>NUCLEOTIDE SEQUENCE</scope>
    <source>
        <strain evidence="2">WJC10195</strain>
    </source>
</reference>